<keyword evidence="3" id="KW-0479">Metal-binding</keyword>
<dbReference type="GO" id="GO:0004089">
    <property type="term" value="F:carbonate dehydratase activity"/>
    <property type="evidence" value="ECO:0007669"/>
    <property type="project" value="UniProtKB-EC"/>
</dbReference>
<comment type="catalytic activity">
    <reaction evidence="6">
        <text>hydrogencarbonate + H(+) = CO2 + H2O</text>
        <dbReference type="Rhea" id="RHEA:10748"/>
        <dbReference type="ChEBI" id="CHEBI:15377"/>
        <dbReference type="ChEBI" id="CHEBI:15378"/>
        <dbReference type="ChEBI" id="CHEBI:16526"/>
        <dbReference type="ChEBI" id="CHEBI:17544"/>
        <dbReference type="EC" id="4.2.1.1"/>
    </reaction>
</comment>
<dbReference type="PROSITE" id="PS51144">
    <property type="entry name" value="ALPHA_CA_2"/>
    <property type="match status" value="1"/>
</dbReference>
<keyword evidence="10" id="KW-1185">Reference proteome</keyword>
<keyword evidence="7" id="KW-0732">Signal</keyword>
<dbReference type="InterPro" id="IPR023561">
    <property type="entry name" value="Carbonic_anhydrase_a-class"/>
</dbReference>
<dbReference type="Gene3D" id="3.10.200.10">
    <property type="entry name" value="Alpha carbonic anhydrase"/>
    <property type="match status" value="1"/>
</dbReference>
<feature type="chain" id="PRO_5021903897" description="carbonic anhydrase" evidence="7">
    <location>
        <begin position="25"/>
        <end position="258"/>
    </location>
</feature>
<reference evidence="9 10" key="1">
    <citation type="journal article" date="2015" name="Stand. Genomic Sci.">
        <title>Genomic Encyclopedia of Bacterial and Archaeal Type Strains, Phase III: the genomes of soil and plant-associated and newly described type strains.</title>
        <authorList>
            <person name="Whitman W.B."/>
            <person name="Woyke T."/>
            <person name="Klenk H.P."/>
            <person name="Zhou Y."/>
            <person name="Lilburn T.G."/>
            <person name="Beck B.J."/>
            <person name="De Vos P."/>
            <person name="Vandamme P."/>
            <person name="Eisen J.A."/>
            <person name="Garrity G."/>
            <person name="Hugenholtz P."/>
            <person name="Kyrpides N.C."/>
        </authorList>
    </citation>
    <scope>NUCLEOTIDE SEQUENCE [LARGE SCALE GENOMIC DNA]</scope>
    <source>
        <strain evidence="9 10">CGMCC 1.6858</strain>
    </source>
</reference>
<accession>A0A562QN47</accession>
<proteinExistence type="inferred from homology"/>
<dbReference type="InterPro" id="IPR041891">
    <property type="entry name" value="Alpha_CA_prokaryot-like"/>
</dbReference>
<evidence type="ECO:0000313" key="9">
    <source>
        <dbReference type="EMBL" id="TWI57486.1"/>
    </source>
</evidence>
<evidence type="ECO:0000256" key="5">
    <source>
        <dbReference type="ARBA" id="ARBA00023239"/>
    </source>
</evidence>
<dbReference type="RefSeq" id="WP_145138085.1">
    <property type="nucleotide sequence ID" value="NZ_VLKY01000002.1"/>
</dbReference>
<name>A0A562QN47_9PSED</name>
<dbReference type="Proteomes" id="UP000316905">
    <property type="component" value="Unassembled WGS sequence"/>
</dbReference>
<dbReference type="SUPFAM" id="SSF51069">
    <property type="entry name" value="Carbonic anhydrase"/>
    <property type="match status" value="1"/>
</dbReference>
<evidence type="ECO:0000256" key="6">
    <source>
        <dbReference type="ARBA" id="ARBA00048348"/>
    </source>
</evidence>
<sequence length="258" mass="29187">MATRRLSRHLLVSLLFSLPLPVLAASSQWTYQGQSGPEHWAEVGSSLENALCAKGTAQSPIDIDLHHGVHHKANTQNLKIAYMRSSLTMINNGHTIQATPSGKDLLTYKGDNYHLVQFHFHTPSEHQFNHQAYPMEMHLVNQDKNGHLLVVGLMIKEGKENQELAALWKRLPREEGREVHLTGKSDPDLGRLLPGKGTARHVTYQGSLTTPPCTESVQWVVFEQPIELSHQQIERFRTLFPDNHRPTQQLNARLVDEE</sequence>
<feature type="domain" description="Alpha-carbonic anhydrase" evidence="8">
    <location>
        <begin position="27"/>
        <end position="258"/>
    </location>
</feature>
<dbReference type="InterPro" id="IPR036398">
    <property type="entry name" value="CA_dom_sf"/>
</dbReference>
<dbReference type="PANTHER" id="PTHR18952">
    <property type="entry name" value="CARBONIC ANHYDRASE"/>
    <property type="match status" value="1"/>
</dbReference>
<dbReference type="Pfam" id="PF00194">
    <property type="entry name" value="Carb_anhydrase"/>
    <property type="match status" value="1"/>
</dbReference>
<dbReference type="PANTHER" id="PTHR18952:SF265">
    <property type="entry name" value="CARBONIC ANHYDRASE"/>
    <property type="match status" value="1"/>
</dbReference>
<evidence type="ECO:0000313" key="10">
    <source>
        <dbReference type="Proteomes" id="UP000316905"/>
    </source>
</evidence>
<dbReference type="InterPro" id="IPR001148">
    <property type="entry name" value="CA_dom"/>
</dbReference>
<dbReference type="SMART" id="SM01057">
    <property type="entry name" value="Carb_anhydrase"/>
    <property type="match status" value="1"/>
</dbReference>
<evidence type="ECO:0000256" key="2">
    <source>
        <dbReference type="ARBA" id="ARBA00012925"/>
    </source>
</evidence>
<evidence type="ECO:0000256" key="3">
    <source>
        <dbReference type="ARBA" id="ARBA00022723"/>
    </source>
</evidence>
<feature type="signal peptide" evidence="7">
    <location>
        <begin position="1"/>
        <end position="24"/>
    </location>
</feature>
<evidence type="ECO:0000256" key="1">
    <source>
        <dbReference type="ARBA" id="ARBA00010718"/>
    </source>
</evidence>
<comment type="caution">
    <text evidence="9">The sequence shown here is derived from an EMBL/GenBank/DDBJ whole genome shotgun (WGS) entry which is preliminary data.</text>
</comment>
<dbReference type="GO" id="GO:0008270">
    <property type="term" value="F:zinc ion binding"/>
    <property type="evidence" value="ECO:0007669"/>
    <property type="project" value="InterPro"/>
</dbReference>
<dbReference type="OrthoDB" id="5327615at2"/>
<dbReference type="EMBL" id="VLKY01000002">
    <property type="protein sequence ID" value="TWI57486.1"/>
    <property type="molecule type" value="Genomic_DNA"/>
</dbReference>
<dbReference type="CDD" id="cd03124">
    <property type="entry name" value="alpha_CA_prokaryotic_like"/>
    <property type="match status" value="1"/>
</dbReference>
<evidence type="ECO:0000256" key="4">
    <source>
        <dbReference type="ARBA" id="ARBA00022833"/>
    </source>
</evidence>
<gene>
    <name evidence="9" type="ORF">IQ22_00703</name>
</gene>
<evidence type="ECO:0000256" key="7">
    <source>
        <dbReference type="SAM" id="SignalP"/>
    </source>
</evidence>
<keyword evidence="5" id="KW-0456">Lyase</keyword>
<organism evidence="9 10">
    <name type="scientific">Pseudomonas duriflava</name>
    <dbReference type="NCBI Taxonomy" id="459528"/>
    <lineage>
        <taxon>Bacteria</taxon>
        <taxon>Pseudomonadati</taxon>
        <taxon>Pseudomonadota</taxon>
        <taxon>Gammaproteobacteria</taxon>
        <taxon>Pseudomonadales</taxon>
        <taxon>Pseudomonadaceae</taxon>
        <taxon>Pseudomonas</taxon>
    </lineage>
</organism>
<protein>
    <recommendedName>
        <fullName evidence="2">carbonic anhydrase</fullName>
        <ecNumber evidence="2">4.2.1.1</ecNumber>
    </recommendedName>
</protein>
<evidence type="ECO:0000259" key="8">
    <source>
        <dbReference type="PROSITE" id="PS51144"/>
    </source>
</evidence>
<comment type="similarity">
    <text evidence="1">Belongs to the alpha-carbonic anhydrase family.</text>
</comment>
<dbReference type="AlphaFoldDB" id="A0A562QN47"/>
<keyword evidence="4" id="KW-0862">Zinc</keyword>
<dbReference type="EC" id="4.2.1.1" evidence="2"/>